<dbReference type="Proteomes" id="UP001054945">
    <property type="component" value="Unassembled WGS sequence"/>
</dbReference>
<comment type="caution">
    <text evidence="2">The sequence shown here is derived from an EMBL/GenBank/DDBJ whole genome shotgun (WGS) entry which is preliminary data.</text>
</comment>
<feature type="region of interest" description="Disordered" evidence="1">
    <location>
        <begin position="1"/>
        <end position="33"/>
    </location>
</feature>
<name>A0AAV4R484_CAEEX</name>
<dbReference type="EMBL" id="BPLR01007390">
    <property type="protein sequence ID" value="GIY16545.1"/>
    <property type="molecule type" value="Genomic_DNA"/>
</dbReference>
<accession>A0AAV4R484</accession>
<evidence type="ECO:0000313" key="3">
    <source>
        <dbReference type="Proteomes" id="UP001054945"/>
    </source>
</evidence>
<protein>
    <submittedName>
        <fullName evidence="2">Uncharacterized protein</fullName>
    </submittedName>
</protein>
<sequence length="85" mass="9871">MLPYLQDMQGGWDTMDAENTPPKQISRRTASDRPQYKLSLPVPGVVFLFPHTENSGTLWRGRWRTLRKFPGKFRTARMCLEKCAT</sequence>
<dbReference type="AlphaFoldDB" id="A0AAV4R484"/>
<evidence type="ECO:0000256" key="1">
    <source>
        <dbReference type="SAM" id="MobiDB-lite"/>
    </source>
</evidence>
<evidence type="ECO:0000313" key="2">
    <source>
        <dbReference type="EMBL" id="GIY16545.1"/>
    </source>
</evidence>
<reference evidence="2 3" key="1">
    <citation type="submission" date="2021-06" db="EMBL/GenBank/DDBJ databases">
        <title>Caerostris extrusa draft genome.</title>
        <authorList>
            <person name="Kono N."/>
            <person name="Arakawa K."/>
        </authorList>
    </citation>
    <scope>NUCLEOTIDE SEQUENCE [LARGE SCALE GENOMIC DNA]</scope>
</reference>
<gene>
    <name evidence="2" type="ORF">CEXT_711111</name>
</gene>
<proteinExistence type="predicted"/>
<keyword evidence="3" id="KW-1185">Reference proteome</keyword>
<organism evidence="2 3">
    <name type="scientific">Caerostris extrusa</name>
    <name type="common">Bark spider</name>
    <name type="synonym">Caerostris bankana</name>
    <dbReference type="NCBI Taxonomy" id="172846"/>
    <lineage>
        <taxon>Eukaryota</taxon>
        <taxon>Metazoa</taxon>
        <taxon>Ecdysozoa</taxon>
        <taxon>Arthropoda</taxon>
        <taxon>Chelicerata</taxon>
        <taxon>Arachnida</taxon>
        <taxon>Araneae</taxon>
        <taxon>Araneomorphae</taxon>
        <taxon>Entelegynae</taxon>
        <taxon>Araneoidea</taxon>
        <taxon>Araneidae</taxon>
        <taxon>Caerostris</taxon>
    </lineage>
</organism>